<protein>
    <submittedName>
        <fullName evidence="1">Uncharacterized protein</fullName>
    </submittedName>
</protein>
<gene>
    <name evidence="1" type="ORF">D0863_11403</name>
</gene>
<evidence type="ECO:0000313" key="1">
    <source>
        <dbReference type="EMBL" id="RMY61061.1"/>
    </source>
</evidence>
<dbReference type="OrthoDB" id="4538483at2759"/>
<organism evidence="1 2">
    <name type="scientific">Hortaea werneckii</name>
    <name type="common">Black yeast</name>
    <name type="synonym">Cladosporium werneckii</name>
    <dbReference type="NCBI Taxonomy" id="91943"/>
    <lineage>
        <taxon>Eukaryota</taxon>
        <taxon>Fungi</taxon>
        <taxon>Dikarya</taxon>
        <taxon>Ascomycota</taxon>
        <taxon>Pezizomycotina</taxon>
        <taxon>Dothideomycetes</taxon>
        <taxon>Dothideomycetidae</taxon>
        <taxon>Mycosphaerellales</taxon>
        <taxon>Teratosphaeriaceae</taxon>
        <taxon>Hortaea</taxon>
    </lineage>
</organism>
<proteinExistence type="predicted"/>
<dbReference type="EMBL" id="QWIP01000535">
    <property type="protein sequence ID" value="RMY61061.1"/>
    <property type="molecule type" value="Genomic_DNA"/>
</dbReference>
<reference evidence="1 2" key="1">
    <citation type="journal article" date="2018" name="BMC Genomics">
        <title>Genomic evidence for intraspecific hybridization in a clonal and extremely halotolerant yeast.</title>
        <authorList>
            <person name="Gostincar C."/>
            <person name="Stajich J.E."/>
            <person name="Zupancic J."/>
            <person name="Zalar P."/>
            <person name="Gunde-Cimerman N."/>
        </authorList>
    </citation>
    <scope>NUCLEOTIDE SEQUENCE [LARGE SCALE GENOMIC DNA]</scope>
    <source>
        <strain evidence="1 2">EXF-2682</strain>
    </source>
</reference>
<sequence>MLRKRDVMFLPKAANLRLLAPHSSARVSLNVGASHIDKINKAATALFSFGPGNSVDIRDKMADDVLRRTLTALDDTQNDPTKTFEEAEMVLPHYLKGTQDLIDQRISLMRRLAGDLTDGRRPQDHALAMVNLLIKLFDGWTWQQVCEFGTQSIPFKDGLAVGEGMVPFNRLMLALLEKATGSPTDAAHAASMLETVQAVVKLWLCTGDTGVATQAGQLIQDLLKVDSPAHGAGNAPTGGGQGLVWRRVFGDRDVYSIFFESCSLSSEVEGMSKNAKTLAQARLMEVLPRLAAMNWQAVTNGHHRDIEAKYEIAQGGGLMDFAALKMVDYKEDVLMHRCLIDFFSDLMQTTAGLDTHTMAPHDSLGLQYLITHGLHARTSAIYLQLPGSNPDPIDSMFLYGPAANYLATYASTYPGHFLAGQMPRQVIDRLMHTLELSPGRWAHSDSPKNDLHLAASLPRKALLPEGSWSSSPVSLLPSKATNPDALHTLATIFHGPERKTLVFPPPAEGHTDPDAAEEGAAARAIYYHYLANNPRFWQDITTHADTVALKDLALSAIRCITSIITAEWPTTSTTADFPLPTTVATPEPGHLAILSPPALEYTLPYLLKPPQTFANLVGGRGDSESSAYQIASAKFDALRALNSRLMVQVEQQPGQGFEEILATIGKRLAEGPMSREGQVGGNVGVLEL</sequence>
<dbReference type="AlphaFoldDB" id="A0A3M7D9R8"/>
<comment type="caution">
    <text evidence="1">The sequence shown here is derived from an EMBL/GenBank/DDBJ whole genome shotgun (WGS) entry which is preliminary data.</text>
</comment>
<dbReference type="VEuPathDB" id="FungiDB:BTJ68_03267"/>
<evidence type="ECO:0000313" key="2">
    <source>
        <dbReference type="Proteomes" id="UP000269276"/>
    </source>
</evidence>
<accession>A0A3M7D9R8</accession>
<name>A0A3M7D9R8_HORWE</name>
<dbReference type="Proteomes" id="UP000269276">
    <property type="component" value="Unassembled WGS sequence"/>
</dbReference>